<dbReference type="GO" id="GO:0061630">
    <property type="term" value="F:ubiquitin protein ligase activity"/>
    <property type="evidence" value="ECO:0007669"/>
    <property type="project" value="UniProtKB-EC"/>
</dbReference>
<proteinExistence type="inferred from homology"/>
<dbReference type="Gramene" id="ONI21921">
    <property type="protein sequence ID" value="ONI21921"/>
    <property type="gene ID" value="PRUPE_2G098800"/>
</dbReference>
<dbReference type="InterPro" id="IPR001841">
    <property type="entry name" value="Znf_RING"/>
</dbReference>
<dbReference type="EC" id="2.3.2.27" evidence="4"/>
<protein>
    <recommendedName>
        <fullName evidence="4">RING-type E3 ubiquitin transferase</fullName>
        <ecNumber evidence="4">2.3.2.27</ecNumber>
    </recommendedName>
</protein>
<dbReference type="SMR" id="A0A251QDK8"/>
<dbReference type="InterPro" id="IPR044600">
    <property type="entry name" value="ATL1/ATL16-like"/>
</dbReference>
<keyword evidence="9" id="KW-0833">Ubl conjugation pathway</keyword>
<reference evidence="18 19" key="1">
    <citation type="journal article" date="2013" name="Nat. Genet.">
        <title>The high-quality draft genome of peach (Prunus persica) identifies unique patterns of genetic diversity, domestication and genome evolution.</title>
        <authorList>
            <consortium name="International Peach Genome Initiative"/>
            <person name="Verde I."/>
            <person name="Abbott A.G."/>
            <person name="Scalabrin S."/>
            <person name="Jung S."/>
            <person name="Shu S."/>
            <person name="Marroni F."/>
            <person name="Zhebentyayeva T."/>
            <person name="Dettori M.T."/>
            <person name="Grimwood J."/>
            <person name="Cattonaro F."/>
            <person name="Zuccolo A."/>
            <person name="Rossini L."/>
            <person name="Jenkins J."/>
            <person name="Vendramin E."/>
            <person name="Meisel L.A."/>
            <person name="Decroocq V."/>
            <person name="Sosinski B."/>
            <person name="Prochnik S."/>
            <person name="Mitros T."/>
            <person name="Policriti A."/>
            <person name="Cipriani G."/>
            <person name="Dondini L."/>
            <person name="Ficklin S."/>
            <person name="Goodstein D.M."/>
            <person name="Xuan P."/>
            <person name="Del Fabbro C."/>
            <person name="Aramini V."/>
            <person name="Copetti D."/>
            <person name="Gonzalez S."/>
            <person name="Horner D.S."/>
            <person name="Falchi R."/>
            <person name="Lucas S."/>
            <person name="Mica E."/>
            <person name="Maldonado J."/>
            <person name="Lazzari B."/>
            <person name="Bielenberg D."/>
            <person name="Pirona R."/>
            <person name="Miculan M."/>
            <person name="Barakat A."/>
            <person name="Testolin R."/>
            <person name="Stella A."/>
            <person name="Tartarini S."/>
            <person name="Tonutti P."/>
            <person name="Arus P."/>
            <person name="Orellana A."/>
            <person name="Wells C."/>
            <person name="Main D."/>
            <person name="Vizzotto G."/>
            <person name="Silva H."/>
            <person name="Salamini F."/>
            <person name="Schmutz J."/>
            <person name="Morgante M."/>
            <person name="Rokhsar D.S."/>
        </authorList>
    </citation>
    <scope>NUCLEOTIDE SEQUENCE [LARGE SCALE GENOMIC DNA]</scope>
    <source>
        <strain evidence="19">cv. Nemared</strain>
    </source>
</reference>
<dbReference type="Gene3D" id="3.30.40.10">
    <property type="entry name" value="Zinc/RING finger domain, C3HC4 (zinc finger)"/>
    <property type="match status" value="1"/>
</dbReference>
<organism evidence="18 19">
    <name type="scientific">Prunus persica</name>
    <name type="common">Peach</name>
    <name type="synonym">Amygdalus persica</name>
    <dbReference type="NCBI Taxonomy" id="3760"/>
    <lineage>
        <taxon>Eukaryota</taxon>
        <taxon>Viridiplantae</taxon>
        <taxon>Streptophyta</taxon>
        <taxon>Embryophyta</taxon>
        <taxon>Tracheophyta</taxon>
        <taxon>Spermatophyta</taxon>
        <taxon>Magnoliopsida</taxon>
        <taxon>eudicotyledons</taxon>
        <taxon>Gunneridae</taxon>
        <taxon>Pentapetalae</taxon>
        <taxon>rosids</taxon>
        <taxon>fabids</taxon>
        <taxon>Rosales</taxon>
        <taxon>Rosaceae</taxon>
        <taxon>Amygdaloideae</taxon>
        <taxon>Amygdaleae</taxon>
        <taxon>Prunus</taxon>
    </lineage>
</organism>
<evidence type="ECO:0000256" key="2">
    <source>
        <dbReference type="ARBA" id="ARBA00004167"/>
    </source>
</evidence>
<dbReference type="CDD" id="cd16461">
    <property type="entry name" value="RING-H2_EL5-like"/>
    <property type="match status" value="1"/>
</dbReference>
<dbReference type="UniPathway" id="UPA00143"/>
<dbReference type="SMART" id="SM00184">
    <property type="entry name" value="RING"/>
    <property type="match status" value="1"/>
</dbReference>
<dbReference type="eggNOG" id="KOG0800">
    <property type="taxonomic scope" value="Eukaryota"/>
</dbReference>
<evidence type="ECO:0000256" key="16">
    <source>
        <dbReference type="SAM" id="Phobius"/>
    </source>
</evidence>
<dbReference type="Pfam" id="PF13639">
    <property type="entry name" value="zf-RING_2"/>
    <property type="match status" value="1"/>
</dbReference>
<feature type="transmembrane region" description="Helical" evidence="16">
    <location>
        <begin position="60"/>
        <end position="80"/>
    </location>
</feature>
<keyword evidence="12 16" id="KW-0472">Membrane</keyword>
<keyword evidence="8 14" id="KW-0863">Zinc-finger</keyword>
<keyword evidence="10" id="KW-0862">Zinc</keyword>
<dbReference type="GO" id="GO:0008270">
    <property type="term" value="F:zinc ion binding"/>
    <property type="evidence" value="ECO:0007669"/>
    <property type="project" value="UniProtKB-KW"/>
</dbReference>
<keyword evidence="19" id="KW-1185">Reference proteome</keyword>
<evidence type="ECO:0000256" key="1">
    <source>
        <dbReference type="ARBA" id="ARBA00000900"/>
    </source>
</evidence>
<evidence type="ECO:0000256" key="9">
    <source>
        <dbReference type="ARBA" id="ARBA00022786"/>
    </source>
</evidence>
<evidence type="ECO:0000256" key="3">
    <source>
        <dbReference type="ARBA" id="ARBA00004906"/>
    </source>
</evidence>
<dbReference type="PANTHER" id="PTHR46913">
    <property type="entry name" value="RING-H2 FINGER PROTEIN ATL16"/>
    <property type="match status" value="1"/>
</dbReference>
<keyword evidence="7" id="KW-0479">Metal-binding</keyword>
<evidence type="ECO:0000256" key="4">
    <source>
        <dbReference type="ARBA" id="ARBA00012483"/>
    </source>
</evidence>
<keyword evidence="11 16" id="KW-1133">Transmembrane helix</keyword>
<dbReference type="AlphaFoldDB" id="A0A251QDK8"/>
<dbReference type="GO" id="GO:0016020">
    <property type="term" value="C:membrane"/>
    <property type="evidence" value="ECO:0007669"/>
    <property type="project" value="UniProtKB-SubCell"/>
</dbReference>
<dbReference type="PROSITE" id="PS50089">
    <property type="entry name" value="ZF_RING_2"/>
    <property type="match status" value="1"/>
</dbReference>
<feature type="domain" description="RING-type" evidence="17">
    <location>
        <begin position="142"/>
        <end position="184"/>
    </location>
</feature>
<dbReference type="Proteomes" id="UP000006882">
    <property type="component" value="Chromosome G2"/>
</dbReference>
<comment type="pathway">
    <text evidence="3">Protein modification; protein ubiquitination.</text>
</comment>
<evidence type="ECO:0000256" key="5">
    <source>
        <dbReference type="ARBA" id="ARBA00022679"/>
    </source>
</evidence>
<sequence length="373" mass="41595">MGSSGNQNPWAPYDNYKDCSQGICSIYCPQWCYILGPPPPPFDFAEADDSKDSATDFSPLIIAVIGIFASAFILVTYYTIISKYCRRRDNDGGRDIDMENSNPNQISESWQGSTTGLDESLIKSIKVHKYKRGDSLVEGTDCSVCLSEFEENESLRLLPKCSHAFHVPCIDTWFKSHSSCPLCRSNIAAPAIALVPHHHQQVLSPVQENPQQEQNVTASEYQHRSHASVLVVQDLEEVVSLANDHVVPKTTTQDIVRERAHLENTVNSCEIEQDGIQQLRRSASLNCVSIADVLHLHDCEDDEDLENQMENVQFSMGIGSSNRVAEEQNSKSDNHRSGVFSLVKGPLVLKRSTSTGRFVFTRYGKEKNSITPN</sequence>
<feature type="region of interest" description="Disordered" evidence="15">
    <location>
        <begin position="93"/>
        <end position="112"/>
    </location>
</feature>
<evidence type="ECO:0000256" key="7">
    <source>
        <dbReference type="ARBA" id="ARBA00022723"/>
    </source>
</evidence>
<accession>A0A251QDK8</accession>
<evidence type="ECO:0000256" key="12">
    <source>
        <dbReference type="ARBA" id="ARBA00023136"/>
    </source>
</evidence>
<feature type="compositionally biased region" description="Polar residues" evidence="15">
    <location>
        <begin position="99"/>
        <end position="112"/>
    </location>
</feature>
<keyword evidence="5" id="KW-0808">Transferase</keyword>
<evidence type="ECO:0000256" key="6">
    <source>
        <dbReference type="ARBA" id="ARBA00022692"/>
    </source>
</evidence>
<evidence type="ECO:0000256" key="13">
    <source>
        <dbReference type="ARBA" id="ARBA00024209"/>
    </source>
</evidence>
<dbReference type="PANTHER" id="PTHR46913:SF22">
    <property type="entry name" value="RING-TYPE E3 UBIQUITIN TRANSFERASE"/>
    <property type="match status" value="1"/>
</dbReference>
<evidence type="ECO:0000259" key="17">
    <source>
        <dbReference type="PROSITE" id="PS50089"/>
    </source>
</evidence>
<name>A0A251QDK8_PRUPE</name>
<evidence type="ECO:0000313" key="18">
    <source>
        <dbReference type="EMBL" id="ONI21921.1"/>
    </source>
</evidence>
<evidence type="ECO:0000313" key="19">
    <source>
        <dbReference type="Proteomes" id="UP000006882"/>
    </source>
</evidence>
<dbReference type="FunFam" id="3.30.40.10:FF:000233">
    <property type="entry name" value="RING-H2 finger protein ATL54"/>
    <property type="match status" value="1"/>
</dbReference>
<dbReference type="SUPFAM" id="SSF57850">
    <property type="entry name" value="RING/U-box"/>
    <property type="match status" value="1"/>
</dbReference>
<dbReference type="GO" id="GO:0016567">
    <property type="term" value="P:protein ubiquitination"/>
    <property type="evidence" value="ECO:0000318"/>
    <property type="project" value="GO_Central"/>
</dbReference>
<evidence type="ECO:0000256" key="10">
    <source>
        <dbReference type="ARBA" id="ARBA00022833"/>
    </source>
</evidence>
<dbReference type="EMBL" id="CM007652">
    <property type="protein sequence ID" value="ONI21921.1"/>
    <property type="molecule type" value="Genomic_DNA"/>
</dbReference>
<comment type="similarity">
    <text evidence="13">Belongs to the RING-type zinc finger family. ATL subfamily.</text>
</comment>
<comment type="catalytic activity">
    <reaction evidence="1">
        <text>S-ubiquitinyl-[E2 ubiquitin-conjugating enzyme]-L-cysteine + [acceptor protein]-L-lysine = [E2 ubiquitin-conjugating enzyme]-L-cysteine + N(6)-ubiquitinyl-[acceptor protein]-L-lysine.</text>
        <dbReference type="EC" id="2.3.2.27"/>
    </reaction>
</comment>
<evidence type="ECO:0000256" key="14">
    <source>
        <dbReference type="PROSITE-ProRule" id="PRU00175"/>
    </source>
</evidence>
<evidence type="ECO:0000256" key="8">
    <source>
        <dbReference type="ARBA" id="ARBA00022771"/>
    </source>
</evidence>
<dbReference type="OrthoDB" id="9984778at2759"/>
<gene>
    <name evidence="18" type="ORF">PRUPE_2G098800</name>
</gene>
<evidence type="ECO:0000256" key="15">
    <source>
        <dbReference type="SAM" id="MobiDB-lite"/>
    </source>
</evidence>
<dbReference type="InterPro" id="IPR013083">
    <property type="entry name" value="Znf_RING/FYVE/PHD"/>
</dbReference>
<comment type="subcellular location">
    <subcellularLocation>
        <location evidence="2">Membrane</location>
        <topology evidence="2">Single-pass membrane protein</topology>
    </subcellularLocation>
</comment>
<evidence type="ECO:0000256" key="11">
    <source>
        <dbReference type="ARBA" id="ARBA00022989"/>
    </source>
</evidence>
<keyword evidence="6 16" id="KW-0812">Transmembrane</keyword>